<keyword evidence="3" id="KW-1185">Reference proteome</keyword>
<reference evidence="2 3" key="1">
    <citation type="journal article" date="2021" name="Elife">
        <title>Chloroplast acquisition without the gene transfer in kleptoplastic sea slugs, Plakobranchus ocellatus.</title>
        <authorList>
            <person name="Maeda T."/>
            <person name="Takahashi S."/>
            <person name="Yoshida T."/>
            <person name="Shimamura S."/>
            <person name="Takaki Y."/>
            <person name="Nagai Y."/>
            <person name="Toyoda A."/>
            <person name="Suzuki Y."/>
            <person name="Arimoto A."/>
            <person name="Ishii H."/>
            <person name="Satoh N."/>
            <person name="Nishiyama T."/>
            <person name="Hasebe M."/>
            <person name="Maruyama T."/>
            <person name="Minagawa J."/>
            <person name="Obokata J."/>
            <person name="Shigenobu S."/>
        </authorList>
    </citation>
    <scope>NUCLEOTIDE SEQUENCE [LARGE SCALE GENOMIC DNA]</scope>
</reference>
<protein>
    <submittedName>
        <fullName evidence="2">Uncharacterized protein</fullName>
    </submittedName>
</protein>
<comment type="caution">
    <text evidence="2">The sequence shown here is derived from an EMBL/GenBank/DDBJ whole genome shotgun (WGS) entry which is preliminary data.</text>
</comment>
<proteinExistence type="predicted"/>
<name>A0AAV4DSK0_9GAST</name>
<sequence length="82" mass="9063">MKIRPGRLISTALIGGHTVTSDKKSLMKLKRTQGQQVTDRASKSQDTGPPSHRTLGEQVTGPSNHRTQGRQVTGHRARYEML</sequence>
<dbReference type="EMBL" id="BLXT01008292">
    <property type="protein sequence ID" value="GFO47307.1"/>
    <property type="molecule type" value="Genomic_DNA"/>
</dbReference>
<feature type="compositionally biased region" description="Polar residues" evidence="1">
    <location>
        <begin position="32"/>
        <end position="48"/>
    </location>
</feature>
<gene>
    <name evidence="2" type="ORF">PoB_007381200</name>
</gene>
<dbReference type="AlphaFoldDB" id="A0AAV4DSK0"/>
<dbReference type="Proteomes" id="UP000735302">
    <property type="component" value="Unassembled WGS sequence"/>
</dbReference>
<feature type="region of interest" description="Disordered" evidence="1">
    <location>
        <begin position="24"/>
        <end position="82"/>
    </location>
</feature>
<accession>A0AAV4DSK0</accession>
<organism evidence="2 3">
    <name type="scientific">Plakobranchus ocellatus</name>
    <dbReference type="NCBI Taxonomy" id="259542"/>
    <lineage>
        <taxon>Eukaryota</taxon>
        <taxon>Metazoa</taxon>
        <taxon>Spiralia</taxon>
        <taxon>Lophotrochozoa</taxon>
        <taxon>Mollusca</taxon>
        <taxon>Gastropoda</taxon>
        <taxon>Heterobranchia</taxon>
        <taxon>Euthyneura</taxon>
        <taxon>Panpulmonata</taxon>
        <taxon>Sacoglossa</taxon>
        <taxon>Placobranchoidea</taxon>
        <taxon>Plakobranchidae</taxon>
        <taxon>Plakobranchus</taxon>
    </lineage>
</organism>
<evidence type="ECO:0000313" key="3">
    <source>
        <dbReference type="Proteomes" id="UP000735302"/>
    </source>
</evidence>
<feature type="compositionally biased region" description="Polar residues" evidence="1">
    <location>
        <begin position="60"/>
        <end position="71"/>
    </location>
</feature>
<evidence type="ECO:0000313" key="2">
    <source>
        <dbReference type="EMBL" id="GFO47307.1"/>
    </source>
</evidence>
<evidence type="ECO:0000256" key="1">
    <source>
        <dbReference type="SAM" id="MobiDB-lite"/>
    </source>
</evidence>